<protein>
    <submittedName>
        <fullName evidence="1">Uncharacterized protein</fullName>
    </submittedName>
</protein>
<dbReference type="EMBL" id="JAUCMV010000003">
    <property type="protein sequence ID" value="KAK0409559.1"/>
    <property type="molecule type" value="Genomic_DNA"/>
</dbReference>
<evidence type="ECO:0000313" key="1">
    <source>
        <dbReference type="EMBL" id="KAK0409559.1"/>
    </source>
</evidence>
<dbReference type="Proteomes" id="UP001175271">
    <property type="component" value="Unassembled WGS sequence"/>
</dbReference>
<proteinExistence type="predicted"/>
<dbReference type="AlphaFoldDB" id="A0AA39HQE9"/>
<name>A0AA39HQE9_9BILA</name>
<accession>A0AA39HQE9</accession>
<evidence type="ECO:0000313" key="2">
    <source>
        <dbReference type="Proteomes" id="UP001175271"/>
    </source>
</evidence>
<gene>
    <name evidence="1" type="ORF">QR680_004618</name>
</gene>
<organism evidence="1 2">
    <name type="scientific">Steinernema hermaphroditum</name>
    <dbReference type="NCBI Taxonomy" id="289476"/>
    <lineage>
        <taxon>Eukaryota</taxon>
        <taxon>Metazoa</taxon>
        <taxon>Ecdysozoa</taxon>
        <taxon>Nematoda</taxon>
        <taxon>Chromadorea</taxon>
        <taxon>Rhabditida</taxon>
        <taxon>Tylenchina</taxon>
        <taxon>Panagrolaimomorpha</taxon>
        <taxon>Strongyloidoidea</taxon>
        <taxon>Steinernematidae</taxon>
        <taxon>Steinernema</taxon>
    </lineage>
</organism>
<sequence length="187" mass="20495">MSRSPFVGSGGPPLLQEYFLHPSKNSSGALCAATMAASSSAAPPRAALRPRRPVLLRESFLNPGRPSSSWNSCPSIYDSEGRILYIFSDIPSRRPLSASTMSNKRRKEARRKLLHWISPVVMKTSAPNRFDSIGFGPIRPIGISCKVEKGTYQGQVDQKEHFSAPNPNKRLPLPIHLAIATSIESAR</sequence>
<reference evidence="1" key="1">
    <citation type="submission" date="2023-06" db="EMBL/GenBank/DDBJ databases">
        <title>Genomic analysis of the entomopathogenic nematode Steinernema hermaphroditum.</title>
        <authorList>
            <person name="Schwarz E.M."/>
            <person name="Heppert J.K."/>
            <person name="Baniya A."/>
            <person name="Schwartz H.T."/>
            <person name="Tan C.-H."/>
            <person name="Antoshechkin I."/>
            <person name="Sternberg P.W."/>
            <person name="Goodrich-Blair H."/>
            <person name="Dillman A.R."/>
        </authorList>
    </citation>
    <scope>NUCLEOTIDE SEQUENCE</scope>
    <source>
        <strain evidence="1">PS9179</strain>
        <tissue evidence="1">Whole animal</tissue>
    </source>
</reference>
<keyword evidence="2" id="KW-1185">Reference proteome</keyword>
<comment type="caution">
    <text evidence="1">The sequence shown here is derived from an EMBL/GenBank/DDBJ whole genome shotgun (WGS) entry which is preliminary data.</text>
</comment>